<evidence type="ECO:0000259" key="3">
    <source>
        <dbReference type="PROSITE" id="PS50102"/>
    </source>
</evidence>
<feature type="domain" description="RRM" evidence="3">
    <location>
        <begin position="72"/>
        <end position="150"/>
    </location>
</feature>
<proteinExistence type="predicted"/>
<dbReference type="Pfam" id="PF14709">
    <property type="entry name" value="DND1_DSRM"/>
    <property type="match status" value="1"/>
</dbReference>
<sequence>MAPFGRLETLCPELYEHHLPLQTWPESINQVNKTALLTWMKETGIDLVQINGQRRYGGPPPGWVGDAPPTGSEVFIGKLPQDVYEDTLIPLFQSVGKLYEFRLMMTFSGLNRGFAYAKYGSRHSAKVAVSALNNFEVRKGCSILVCKSTEKCELSMDGLAASLSRKHLEVLLQEAAEGILSVTLYPSPFQKRAQLAVLKYSSHRAAAMAKKSLMEGTGKLGWCGMEVEWLKPDLKQKLRCSEGKSSATWVPRVKCPGSPKEVHAPLSPVLGKALELLDALCRRRRLGTPLFFTKCVQVNRNGWLRFWCQVVIPGHPVPLSGFTWVQQDMAGASGHDKAKDMLAMQVLSVLGESSCRTSPSPRVLKRVLELSGFGAL</sequence>
<dbReference type="Proteomes" id="UP000694420">
    <property type="component" value="Unplaced"/>
</dbReference>
<organism evidence="4 5">
    <name type="scientific">Nothoprocta perdicaria</name>
    <name type="common">Chilean tinamou</name>
    <name type="synonym">Crypturus perdicarius</name>
    <dbReference type="NCBI Taxonomy" id="30464"/>
    <lineage>
        <taxon>Eukaryota</taxon>
        <taxon>Metazoa</taxon>
        <taxon>Chordata</taxon>
        <taxon>Craniata</taxon>
        <taxon>Vertebrata</taxon>
        <taxon>Euteleostomi</taxon>
        <taxon>Archelosauria</taxon>
        <taxon>Archosauria</taxon>
        <taxon>Dinosauria</taxon>
        <taxon>Saurischia</taxon>
        <taxon>Theropoda</taxon>
        <taxon>Coelurosauria</taxon>
        <taxon>Aves</taxon>
        <taxon>Palaeognathae</taxon>
        <taxon>Tinamiformes</taxon>
        <taxon>Tinamidae</taxon>
        <taxon>Nothoprocta</taxon>
    </lineage>
</organism>
<evidence type="ECO:0000256" key="1">
    <source>
        <dbReference type="ARBA" id="ARBA00022884"/>
    </source>
</evidence>
<accession>A0A8C7EA11</accession>
<dbReference type="InterPro" id="IPR000504">
    <property type="entry name" value="RRM_dom"/>
</dbReference>
<dbReference type="InterPro" id="IPR035979">
    <property type="entry name" value="RBD_domain_sf"/>
</dbReference>
<evidence type="ECO:0000313" key="5">
    <source>
        <dbReference type="Proteomes" id="UP000694420"/>
    </source>
</evidence>
<reference evidence="4" key="1">
    <citation type="submission" date="2025-08" db="UniProtKB">
        <authorList>
            <consortium name="Ensembl"/>
        </authorList>
    </citation>
    <scope>IDENTIFICATION</scope>
</reference>
<dbReference type="PROSITE" id="PS50102">
    <property type="entry name" value="RRM"/>
    <property type="match status" value="1"/>
</dbReference>
<dbReference type="SUPFAM" id="SSF54928">
    <property type="entry name" value="RNA-binding domain, RBD"/>
    <property type="match status" value="1"/>
</dbReference>
<protein>
    <submittedName>
        <fullName evidence="4">DND microRNA-mediated repression inhibitor 1</fullName>
    </submittedName>
</protein>
<reference evidence="4" key="2">
    <citation type="submission" date="2025-09" db="UniProtKB">
        <authorList>
            <consortium name="Ensembl"/>
        </authorList>
    </citation>
    <scope>IDENTIFICATION</scope>
</reference>
<dbReference type="InterPro" id="IPR012677">
    <property type="entry name" value="Nucleotide-bd_a/b_plait_sf"/>
</dbReference>
<dbReference type="Gene3D" id="3.30.70.330">
    <property type="match status" value="2"/>
</dbReference>
<dbReference type="SMART" id="SM00360">
    <property type="entry name" value="RRM"/>
    <property type="match status" value="1"/>
</dbReference>
<dbReference type="AlphaFoldDB" id="A0A8C7EA11"/>
<name>A0A8C7EA11_NOTPE</name>
<dbReference type="InterPro" id="IPR034414">
    <property type="entry name" value="DND1_RRM1"/>
</dbReference>
<dbReference type="CDD" id="cd12487">
    <property type="entry name" value="RRM1_DND1"/>
    <property type="match status" value="1"/>
</dbReference>
<dbReference type="Ensembl" id="ENSNPET00000005001.1">
    <property type="protein sequence ID" value="ENSNPEP00000004875.1"/>
    <property type="gene ID" value="ENSNPEG00000003730.1"/>
</dbReference>
<dbReference type="GO" id="GO:0003723">
    <property type="term" value="F:RNA binding"/>
    <property type="evidence" value="ECO:0007669"/>
    <property type="project" value="UniProtKB-UniRule"/>
</dbReference>
<dbReference type="PANTHER" id="PTHR21245">
    <property type="entry name" value="HETEROGENEOUS NUCLEAR RIBONUCLEOPROTEIN"/>
    <property type="match status" value="1"/>
</dbReference>
<keyword evidence="1 2" id="KW-0694">RNA-binding</keyword>
<evidence type="ECO:0000313" key="4">
    <source>
        <dbReference type="Ensembl" id="ENSNPEP00000004875.1"/>
    </source>
</evidence>
<keyword evidence="5" id="KW-1185">Reference proteome</keyword>
<evidence type="ECO:0000256" key="2">
    <source>
        <dbReference type="PROSITE-ProRule" id="PRU00176"/>
    </source>
</evidence>
<gene>
    <name evidence="4" type="primary">DND1</name>
</gene>
<dbReference type="Pfam" id="PF00076">
    <property type="entry name" value="RRM_1"/>
    <property type="match status" value="1"/>
</dbReference>